<dbReference type="SUPFAM" id="SSF54919">
    <property type="entry name" value="Nucleoside diphosphate kinase, NDK"/>
    <property type="match status" value="3"/>
</dbReference>
<dbReference type="PROSITE" id="PS00194">
    <property type="entry name" value="THIOREDOXIN_1"/>
    <property type="match status" value="1"/>
</dbReference>
<evidence type="ECO:0000313" key="6">
    <source>
        <dbReference type="Proteomes" id="UP000472262"/>
    </source>
</evidence>
<dbReference type="SMART" id="SM00562">
    <property type="entry name" value="NDK"/>
    <property type="match status" value="2"/>
</dbReference>
<dbReference type="InterPro" id="IPR013766">
    <property type="entry name" value="Thioredoxin_domain"/>
</dbReference>
<comment type="caution">
    <text evidence="2">Lacks conserved residue(s) required for the propagation of feature annotation.</text>
</comment>
<dbReference type="SUPFAM" id="SSF52833">
    <property type="entry name" value="Thioredoxin-like"/>
    <property type="match status" value="1"/>
</dbReference>
<reference evidence="5" key="2">
    <citation type="submission" date="2025-09" db="UniProtKB">
        <authorList>
            <consortium name="Ensembl"/>
        </authorList>
    </citation>
    <scope>IDENTIFICATION</scope>
</reference>
<dbReference type="InterPro" id="IPR017937">
    <property type="entry name" value="Thioredoxin_CS"/>
</dbReference>
<dbReference type="Pfam" id="PF00334">
    <property type="entry name" value="NDK"/>
    <property type="match status" value="2"/>
</dbReference>
<dbReference type="InterPro" id="IPR051766">
    <property type="entry name" value="TXND_domain-containing"/>
</dbReference>
<dbReference type="PANTHER" id="PTHR46135:SF5">
    <property type="entry name" value="THIOREDOXIN DOMAIN-CONTAINING PROTEIN 6 ISOFORM X1"/>
    <property type="match status" value="1"/>
</dbReference>
<dbReference type="GO" id="GO:0006228">
    <property type="term" value="P:UTP biosynthetic process"/>
    <property type="evidence" value="ECO:0007669"/>
    <property type="project" value="InterPro"/>
</dbReference>
<evidence type="ECO:0000256" key="1">
    <source>
        <dbReference type="ARBA" id="ARBA00008142"/>
    </source>
</evidence>
<reference evidence="5" key="1">
    <citation type="submission" date="2025-08" db="UniProtKB">
        <authorList>
            <consortium name="Ensembl"/>
        </authorList>
    </citation>
    <scope>IDENTIFICATION</scope>
</reference>
<dbReference type="InParanoid" id="A0A672KN35"/>
<evidence type="ECO:0000313" key="5">
    <source>
        <dbReference type="Ensembl" id="ENSSGRP00000013087.1"/>
    </source>
</evidence>
<dbReference type="GO" id="GO:0006241">
    <property type="term" value="P:CTP biosynthetic process"/>
    <property type="evidence" value="ECO:0007669"/>
    <property type="project" value="InterPro"/>
</dbReference>
<accession>A0A672KN35</accession>
<dbReference type="Gene3D" id="3.30.70.141">
    <property type="entry name" value="Nucleoside diphosphate kinase-like domain"/>
    <property type="match status" value="3"/>
</dbReference>
<dbReference type="Pfam" id="PF00085">
    <property type="entry name" value="Thioredoxin"/>
    <property type="match status" value="1"/>
</dbReference>
<comment type="similarity">
    <text evidence="1 2 3">Belongs to the NDK family.</text>
</comment>
<dbReference type="CDD" id="cd04416">
    <property type="entry name" value="NDPk_TX"/>
    <property type="match status" value="1"/>
</dbReference>
<dbReference type="Proteomes" id="UP000472262">
    <property type="component" value="Unassembled WGS sequence"/>
</dbReference>
<dbReference type="InterPro" id="IPR036850">
    <property type="entry name" value="NDK-like_dom_sf"/>
</dbReference>
<organism evidence="5 6">
    <name type="scientific">Sinocyclocheilus grahami</name>
    <name type="common">Dianchi golden-line fish</name>
    <name type="synonym">Barbus grahami</name>
    <dbReference type="NCBI Taxonomy" id="75366"/>
    <lineage>
        <taxon>Eukaryota</taxon>
        <taxon>Metazoa</taxon>
        <taxon>Chordata</taxon>
        <taxon>Craniata</taxon>
        <taxon>Vertebrata</taxon>
        <taxon>Euteleostomi</taxon>
        <taxon>Actinopterygii</taxon>
        <taxon>Neopterygii</taxon>
        <taxon>Teleostei</taxon>
        <taxon>Ostariophysi</taxon>
        <taxon>Cypriniformes</taxon>
        <taxon>Cyprinidae</taxon>
        <taxon>Cyprininae</taxon>
        <taxon>Sinocyclocheilus</taxon>
    </lineage>
</organism>
<dbReference type="InterPro" id="IPR036249">
    <property type="entry name" value="Thioredoxin-like_sf"/>
</dbReference>
<dbReference type="OMA" id="DRDFGEQ"/>
<sequence length="503" mass="56914">MKRKDQQHLITLRFCFLHKETAAQMLKQFSVSLLSAVADVYQQWCGPCRAVVSLFRKIENELGDELLHFATAEADGIEALEKYRRKCEPTFLFYAGGQLVSVLRGPNAPLLQRVIQEELSKEKNVLEHGAARRAVTDEGLTEEEEVNDDIKDHPHDEDVIVPAKTSCTVAIIKPDVVAHGKADEIIMKIQDAGFVILAHEERTLSEAEAQDFYQHKAAEVKRRISLKIFMSSGPSHVLVISKTEGCEDVIPAWREFIGPPDVEEYGTETLLNALHGSSDSEQASRELAFFFPSFRMAMADSGSERAGPEQEHVERTLALIRPDAARENRGMCQHYVYMRRQILLVSAVVHSGPVLALALVKERAVEHWRNVLGPKDPIQAKNEQPDSLRAQFSCGSSSINQLHGSGNSEEAEREIGFFFPPEDTLTVIKPDTQHKEEILEEIRGRGFTISRLKDTVLSREMAEEFYKEHRDKPFFSQLVDYMDKYLFHIPLADICSCFKHKLT</sequence>
<keyword evidence="6" id="KW-1185">Reference proteome</keyword>
<proteinExistence type="inferred from homology"/>
<evidence type="ECO:0000259" key="4">
    <source>
        <dbReference type="SMART" id="SM00562"/>
    </source>
</evidence>
<evidence type="ECO:0000256" key="3">
    <source>
        <dbReference type="RuleBase" id="RU004011"/>
    </source>
</evidence>
<dbReference type="PROSITE" id="PS51374">
    <property type="entry name" value="NDPK_LIKE"/>
    <property type="match status" value="2"/>
</dbReference>
<feature type="domain" description="Nucleoside diphosphate kinase-like" evidence="4">
    <location>
        <begin position="165"/>
        <end position="298"/>
    </location>
</feature>
<protein>
    <submittedName>
        <fullName evidence="5">NME/NM23 family member 8</fullName>
    </submittedName>
</protein>
<dbReference type="InterPro" id="IPR034907">
    <property type="entry name" value="NDK-like_dom"/>
</dbReference>
<feature type="domain" description="Nucleoside diphosphate kinase-like" evidence="4">
    <location>
        <begin position="313"/>
        <end position="426"/>
    </location>
</feature>
<dbReference type="GO" id="GO:0006183">
    <property type="term" value="P:GTP biosynthetic process"/>
    <property type="evidence" value="ECO:0007669"/>
    <property type="project" value="InterPro"/>
</dbReference>
<dbReference type="PANTHER" id="PTHR46135">
    <property type="entry name" value="NME/NM23 FAMILY MEMBER 8"/>
    <property type="match status" value="1"/>
</dbReference>
<dbReference type="CDD" id="cd02948">
    <property type="entry name" value="TRX_NDPK"/>
    <property type="match status" value="1"/>
</dbReference>
<dbReference type="InterPro" id="IPR001564">
    <property type="entry name" value="Nucleoside_diP_kinase"/>
</dbReference>
<name>A0A672KN35_SINGR</name>
<dbReference type="Gene3D" id="3.40.30.10">
    <property type="entry name" value="Glutaredoxin"/>
    <property type="match status" value="1"/>
</dbReference>
<dbReference type="Ensembl" id="ENSSGRT00000014162.1">
    <property type="protein sequence ID" value="ENSSGRP00000013087.1"/>
    <property type="gene ID" value="ENSSGRG00000008326.1"/>
</dbReference>
<dbReference type="PRINTS" id="PR01243">
    <property type="entry name" value="NUCDPKINASE"/>
</dbReference>
<dbReference type="AlphaFoldDB" id="A0A672KN35"/>
<dbReference type="GO" id="GO:0004550">
    <property type="term" value="F:nucleoside diphosphate kinase activity"/>
    <property type="evidence" value="ECO:0007669"/>
    <property type="project" value="InterPro"/>
</dbReference>
<evidence type="ECO:0000256" key="2">
    <source>
        <dbReference type="PROSITE-ProRule" id="PRU00706"/>
    </source>
</evidence>